<evidence type="ECO:0000313" key="2">
    <source>
        <dbReference type="Proteomes" id="UP000598971"/>
    </source>
</evidence>
<proteinExistence type="predicted"/>
<organism evidence="1 2">
    <name type="scientific">Limnovirga soli</name>
    <dbReference type="NCBI Taxonomy" id="2656915"/>
    <lineage>
        <taxon>Bacteria</taxon>
        <taxon>Pseudomonadati</taxon>
        <taxon>Bacteroidota</taxon>
        <taxon>Chitinophagia</taxon>
        <taxon>Chitinophagales</taxon>
        <taxon>Chitinophagaceae</taxon>
        <taxon>Limnovirga</taxon>
    </lineage>
</organism>
<dbReference type="Proteomes" id="UP000598971">
    <property type="component" value="Unassembled WGS sequence"/>
</dbReference>
<accession>A0A8J8FLZ7</accession>
<sequence>MTTQLNKALQVGDKVTFDNSQIEFFKAETNSDDKAVRQYQQLVLGGINQVGVVKELDGNLTTVSYPDGWDLPVPTKYLIVLPVE</sequence>
<evidence type="ECO:0000313" key="1">
    <source>
        <dbReference type="EMBL" id="NNV57309.1"/>
    </source>
</evidence>
<dbReference type="EMBL" id="WHPF01000014">
    <property type="protein sequence ID" value="NNV57309.1"/>
    <property type="molecule type" value="Genomic_DNA"/>
</dbReference>
<protein>
    <submittedName>
        <fullName evidence="1">Uncharacterized protein</fullName>
    </submittedName>
</protein>
<name>A0A8J8FLZ7_9BACT</name>
<reference evidence="1" key="1">
    <citation type="submission" date="2019-10" db="EMBL/GenBank/DDBJ databases">
        <title>Draft genome sequence of Panacibacter sp. KCS-6.</title>
        <authorList>
            <person name="Yim K.J."/>
        </authorList>
    </citation>
    <scope>NUCLEOTIDE SEQUENCE</scope>
    <source>
        <strain evidence="1">KCS-6</strain>
    </source>
</reference>
<gene>
    <name evidence="1" type="ORF">GD597_17690</name>
</gene>
<dbReference type="RefSeq" id="WP_171609257.1">
    <property type="nucleotide sequence ID" value="NZ_WHPF01000014.1"/>
</dbReference>
<dbReference type="AlphaFoldDB" id="A0A8J8FLZ7"/>
<keyword evidence="2" id="KW-1185">Reference proteome</keyword>
<comment type="caution">
    <text evidence="1">The sequence shown here is derived from an EMBL/GenBank/DDBJ whole genome shotgun (WGS) entry which is preliminary data.</text>
</comment>